<dbReference type="Proteomes" id="UP000279833">
    <property type="component" value="Unassembled WGS sequence"/>
</dbReference>
<dbReference type="WBParaSite" id="SCUD_0000313701-mRNA-1">
    <property type="protein sequence ID" value="SCUD_0000313701-mRNA-1"/>
    <property type="gene ID" value="SCUD_0000313701"/>
</dbReference>
<dbReference type="EMBL" id="UZAK01003415">
    <property type="protein sequence ID" value="VDO79637.1"/>
    <property type="molecule type" value="Genomic_DNA"/>
</dbReference>
<dbReference type="Gene3D" id="1.25.10.10">
    <property type="entry name" value="Leucine-rich Repeat Variant"/>
    <property type="match status" value="1"/>
</dbReference>
<accession>A0A183JKA8</accession>
<dbReference type="InterPro" id="IPR011989">
    <property type="entry name" value="ARM-like"/>
</dbReference>
<evidence type="ECO:0000259" key="2">
    <source>
        <dbReference type="Pfam" id="PF12348"/>
    </source>
</evidence>
<dbReference type="GO" id="GO:0000776">
    <property type="term" value="C:kinetochore"/>
    <property type="evidence" value="ECO:0007669"/>
    <property type="project" value="TreeGrafter"/>
</dbReference>
<dbReference type="PANTHER" id="PTHR21567">
    <property type="entry name" value="CLASP"/>
    <property type="match status" value="1"/>
</dbReference>
<dbReference type="GO" id="GO:0072686">
    <property type="term" value="C:mitotic spindle"/>
    <property type="evidence" value="ECO:0007669"/>
    <property type="project" value="TreeGrafter"/>
</dbReference>
<dbReference type="GO" id="GO:0040001">
    <property type="term" value="P:establishment of mitotic spindle localization"/>
    <property type="evidence" value="ECO:0007669"/>
    <property type="project" value="TreeGrafter"/>
</dbReference>
<dbReference type="InterPro" id="IPR016024">
    <property type="entry name" value="ARM-type_fold"/>
</dbReference>
<evidence type="ECO:0000256" key="1">
    <source>
        <dbReference type="SAM" id="Phobius"/>
    </source>
</evidence>
<reference evidence="3 4" key="2">
    <citation type="submission" date="2018-11" db="EMBL/GenBank/DDBJ databases">
        <authorList>
            <consortium name="Pathogen Informatics"/>
        </authorList>
    </citation>
    <scope>NUCLEOTIDE SEQUENCE [LARGE SCALE GENOMIC DNA]</scope>
    <source>
        <strain evidence="3">Dakar</strain>
        <strain evidence="4">Dakar, Senegal</strain>
    </source>
</reference>
<keyword evidence="1" id="KW-0472">Membrane</keyword>
<organism evidence="5">
    <name type="scientific">Schistosoma curassoni</name>
    <dbReference type="NCBI Taxonomy" id="6186"/>
    <lineage>
        <taxon>Eukaryota</taxon>
        <taxon>Metazoa</taxon>
        <taxon>Spiralia</taxon>
        <taxon>Lophotrochozoa</taxon>
        <taxon>Platyhelminthes</taxon>
        <taxon>Trematoda</taxon>
        <taxon>Digenea</taxon>
        <taxon>Strigeidida</taxon>
        <taxon>Schistosomatoidea</taxon>
        <taxon>Schistosomatidae</taxon>
        <taxon>Schistosoma</taxon>
    </lineage>
</organism>
<evidence type="ECO:0000313" key="3">
    <source>
        <dbReference type="EMBL" id="VDO79637.1"/>
    </source>
</evidence>
<dbReference type="PANTHER" id="PTHR21567:SF9">
    <property type="entry name" value="CLIP-ASSOCIATING PROTEIN"/>
    <property type="match status" value="1"/>
</dbReference>
<dbReference type="AlphaFoldDB" id="A0A183JKA8"/>
<dbReference type="GO" id="GO:0045180">
    <property type="term" value="C:basal cortex"/>
    <property type="evidence" value="ECO:0007669"/>
    <property type="project" value="TreeGrafter"/>
</dbReference>
<dbReference type="STRING" id="6186.A0A183JKA8"/>
<feature type="domain" description="CLASP N-terminal" evidence="2">
    <location>
        <begin position="180"/>
        <end position="296"/>
    </location>
</feature>
<dbReference type="InterPro" id="IPR024395">
    <property type="entry name" value="CLASP_N_dom"/>
</dbReference>
<keyword evidence="1" id="KW-1133">Transmembrane helix</keyword>
<evidence type="ECO:0000313" key="5">
    <source>
        <dbReference type="WBParaSite" id="SCUD_0000313701-mRNA-1"/>
    </source>
</evidence>
<dbReference type="GO" id="GO:0005881">
    <property type="term" value="C:cytoplasmic microtubule"/>
    <property type="evidence" value="ECO:0007669"/>
    <property type="project" value="TreeGrafter"/>
</dbReference>
<dbReference type="SUPFAM" id="SSF48371">
    <property type="entry name" value="ARM repeat"/>
    <property type="match status" value="1"/>
</dbReference>
<protein>
    <submittedName>
        <fullName evidence="5">CLASP_N domain-containing protein</fullName>
    </submittedName>
</protein>
<sequence length="331" mass="37416">MLPSPGGKSVRKRSTGDPQGSFRKNVLINFIVLCMLYYFFVSLKKIIHFCTSFHWHDFLLSPPPLPPLCTHIHSYIFCHLLHVILSKSLLLICIKQYADGSCRYDGGFQQLDTTNNSVQHFISKSRSRLSSSSLTLSGAGAVDEDVFRQSFIPSMSITASSPKELTEIINRIKDALSGNPEEWEKRVDALKTLRAIVANGALQYDEFIPLLKTLENSIDLSLRDLRSSVVREACITVAFLSQEIRNRFDRFAESVLQTIIALLSNSAKVMATSGVVAMRFILEVSKNLPKLPSHYVLFYRECSRRWFLDKCFSVSSGKSVHCWKSKPILQL</sequence>
<dbReference type="GO" id="GO:0005876">
    <property type="term" value="C:spindle microtubule"/>
    <property type="evidence" value="ECO:0007669"/>
    <property type="project" value="TreeGrafter"/>
</dbReference>
<gene>
    <name evidence="3" type="ORF">SCUD_LOCUS3137</name>
</gene>
<dbReference type="Pfam" id="PF12348">
    <property type="entry name" value="CLASP_N"/>
    <property type="match status" value="1"/>
</dbReference>
<dbReference type="GO" id="GO:0005815">
    <property type="term" value="C:microtubule organizing center"/>
    <property type="evidence" value="ECO:0007669"/>
    <property type="project" value="TreeGrafter"/>
</dbReference>
<keyword evidence="4" id="KW-1185">Reference proteome</keyword>
<dbReference type="GO" id="GO:0090307">
    <property type="term" value="P:mitotic spindle assembly"/>
    <property type="evidence" value="ECO:0007669"/>
    <property type="project" value="TreeGrafter"/>
</dbReference>
<reference evidence="5" key="1">
    <citation type="submission" date="2016-06" db="UniProtKB">
        <authorList>
            <consortium name="WormBaseParasite"/>
        </authorList>
    </citation>
    <scope>IDENTIFICATION</scope>
</reference>
<proteinExistence type="predicted"/>
<name>A0A183JKA8_9TREM</name>
<dbReference type="GO" id="GO:0008017">
    <property type="term" value="F:microtubule binding"/>
    <property type="evidence" value="ECO:0007669"/>
    <property type="project" value="TreeGrafter"/>
</dbReference>
<keyword evidence="1" id="KW-0812">Transmembrane</keyword>
<evidence type="ECO:0000313" key="4">
    <source>
        <dbReference type="Proteomes" id="UP000279833"/>
    </source>
</evidence>
<feature type="transmembrane region" description="Helical" evidence="1">
    <location>
        <begin position="21"/>
        <end position="40"/>
    </location>
</feature>